<evidence type="ECO:0008006" key="3">
    <source>
        <dbReference type="Google" id="ProtNLM"/>
    </source>
</evidence>
<accession>A0A286H5N1</accession>
<dbReference type="AlphaFoldDB" id="A0A286H5N1"/>
<organism evidence="1 2">
    <name type="scientific">Blastococcus haudaquaticus</name>
    <dbReference type="NCBI Taxonomy" id="1938745"/>
    <lineage>
        <taxon>Bacteria</taxon>
        <taxon>Bacillati</taxon>
        <taxon>Actinomycetota</taxon>
        <taxon>Actinomycetes</taxon>
        <taxon>Geodermatophilales</taxon>
        <taxon>Geodermatophilaceae</taxon>
        <taxon>Blastococcus</taxon>
    </lineage>
</organism>
<dbReference type="OrthoDB" id="7210869at2"/>
<dbReference type="RefSeq" id="WP_097185321.1">
    <property type="nucleotide sequence ID" value="NZ_OCNK01000004.1"/>
</dbReference>
<dbReference type="EMBL" id="OCNK01000004">
    <property type="protein sequence ID" value="SOE02584.1"/>
    <property type="molecule type" value="Genomic_DNA"/>
</dbReference>
<evidence type="ECO:0000313" key="1">
    <source>
        <dbReference type="EMBL" id="SOE02584.1"/>
    </source>
</evidence>
<keyword evidence="2" id="KW-1185">Reference proteome</keyword>
<reference evidence="2" key="1">
    <citation type="submission" date="2017-09" db="EMBL/GenBank/DDBJ databases">
        <authorList>
            <person name="Varghese N."/>
            <person name="Submissions S."/>
        </authorList>
    </citation>
    <scope>NUCLEOTIDE SEQUENCE [LARGE SCALE GENOMIC DNA]</scope>
    <source>
        <strain evidence="2">DSM 44270</strain>
    </source>
</reference>
<gene>
    <name evidence="1" type="ORF">SAMN06272739_3643</name>
</gene>
<sequence length="110" mass="12132">MILRLWRGWTAPERSAAYEQLLTGTIAPAILDRGVPGLLDLSVLRRHPMELDPAEGGEILTAMTFDDLDAVAAFTGDDPRTSVVPPEARALLSRFDEHSAHYTSVARFTR</sequence>
<evidence type="ECO:0000313" key="2">
    <source>
        <dbReference type="Proteomes" id="UP000219482"/>
    </source>
</evidence>
<protein>
    <recommendedName>
        <fullName evidence="3">Antibiotic biosynthesis monooxygenase</fullName>
    </recommendedName>
</protein>
<proteinExistence type="predicted"/>
<dbReference type="Proteomes" id="UP000219482">
    <property type="component" value="Unassembled WGS sequence"/>
</dbReference>
<name>A0A286H5N1_9ACTN</name>